<dbReference type="EMBL" id="QRHP01000022">
    <property type="protein sequence ID" value="RHF81838.1"/>
    <property type="molecule type" value="Genomic_DNA"/>
</dbReference>
<evidence type="ECO:0000313" key="9">
    <source>
        <dbReference type="Proteomes" id="UP000095453"/>
    </source>
</evidence>
<protein>
    <submittedName>
        <fullName evidence="4">Glutamine amidotransferase</fullName>
    </submittedName>
    <submittedName>
        <fullName evidence="2">Transcriptional activator FtrA</fullName>
    </submittedName>
</protein>
<dbReference type="RefSeq" id="WP_055169398.1">
    <property type="nucleotide sequence ID" value="NZ_CAKZTK010000003.1"/>
</dbReference>
<dbReference type="Proteomes" id="UP000286271">
    <property type="component" value="Unassembled WGS sequence"/>
</dbReference>
<proteinExistence type="predicted"/>
<dbReference type="InterPro" id="IPR029062">
    <property type="entry name" value="Class_I_gatase-like"/>
</dbReference>
<sequence length="190" mass="21090">MKKTAILLYDSFCNFEISVALEILALAEKPITVFGITKQAIRSEDGLSIFPDDTIDNLDLDAYDSLILPGAMDIRETIENERIVDFIKKFEKKTIGAISIAPLLLVKAGLLNGKPFMAGINKEELFEEGFSESDLTEMVGWDDNLRKPVEEGYIITGNIITSISYNFVKWALAFGKMVGIDIPAKTFGIE</sequence>
<dbReference type="Pfam" id="PF01965">
    <property type="entry name" value="DJ-1_PfpI"/>
    <property type="match status" value="1"/>
</dbReference>
<name>A0A173UA03_9FIRM</name>
<dbReference type="PANTHER" id="PTHR43130">
    <property type="entry name" value="ARAC-FAMILY TRANSCRIPTIONAL REGULATOR"/>
    <property type="match status" value="1"/>
</dbReference>
<feature type="domain" description="DJ-1/PfpI" evidence="1">
    <location>
        <begin position="2"/>
        <end position="162"/>
    </location>
</feature>
<gene>
    <name evidence="7" type="ORF">DW654_14575</name>
    <name evidence="6" type="ORF">DW707_09005</name>
    <name evidence="5" type="ORF">DW813_01800</name>
    <name evidence="4" type="ORF">DWY96_08770</name>
    <name evidence="3" type="ORF">ERS852392_02208</name>
    <name evidence="2" type="ORF">ERS852444_01924</name>
</gene>
<evidence type="ECO:0000313" key="12">
    <source>
        <dbReference type="Proteomes" id="UP000283738"/>
    </source>
</evidence>
<evidence type="ECO:0000313" key="13">
    <source>
        <dbReference type="Proteomes" id="UP000286271"/>
    </source>
</evidence>
<reference evidence="8 9" key="1">
    <citation type="submission" date="2015-09" db="EMBL/GenBank/DDBJ databases">
        <authorList>
            <consortium name="Pathogen Informatics"/>
        </authorList>
    </citation>
    <scope>NUCLEOTIDE SEQUENCE [LARGE SCALE GENOMIC DNA]</scope>
    <source>
        <strain evidence="3 8">2789STDY5608835</strain>
        <strain evidence="2 9">2789STDY5608887</strain>
    </source>
</reference>
<dbReference type="Proteomes" id="UP000095453">
    <property type="component" value="Unassembled WGS sequence"/>
</dbReference>
<dbReference type="EMBL" id="CYXX01000013">
    <property type="protein sequence ID" value="CUN11107.1"/>
    <property type="molecule type" value="Genomic_DNA"/>
</dbReference>
<dbReference type="EMBL" id="QRTF01000016">
    <property type="protein sequence ID" value="RGQ49373.1"/>
    <property type="molecule type" value="Genomic_DNA"/>
</dbReference>
<evidence type="ECO:0000313" key="11">
    <source>
        <dbReference type="Proteomes" id="UP000283701"/>
    </source>
</evidence>
<accession>A0A173UA03</accession>
<dbReference type="GO" id="GO:0016740">
    <property type="term" value="F:transferase activity"/>
    <property type="evidence" value="ECO:0007669"/>
    <property type="project" value="UniProtKB-KW"/>
</dbReference>
<keyword evidence="4" id="KW-0808">Transferase</keyword>
<dbReference type="EMBL" id="QSIQ01000001">
    <property type="protein sequence ID" value="RHD06624.1"/>
    <property type="molecule type" value="Genomic_DNA"/>
</dbReference>
<evidence type="ECO:0000259" key="1">
    <source>
        <dbReference type="Pfam" id="PF01965"/>
    </source>
</evidence>
<dbReference type="Proteomes" id="UP000266391">
    <property type="component" value="Unassembled WGS sequence"/>
</dbReference>
<dbReference type="Proteomes" id="UP000283738">
    <property type="component" value="Unassembled WGS sequence"/>
</dbReference>
<dbReference type="EMBL" id="CYYR01000015">
    <property type="protein sequence ID" value="CUO11589.1"/>
    <property type="molecule type" value="Genomic_DNA"/>
</dbReference>
<dbReference type="Proteomes" id="UP000095395">
    <property type="component" value="Unassembled WGS sequence"/>
</dbReference>
<evidence type="ECO:0000313" key="7">
    <source>
        <dbReference type="EMBL" id="RHF81838.1"/>
    </source>
</evidence>
<evidence type="ECO:0000313" key="2">
    <source>
        <dbReference type="EMBL" id="CUN11107.1"/>
    </source>
</evidence>
<dbReference type="SUPFAM" id="SSF52317">
    <property type="entry name" value="Class I glutamine amidotransferase-like"/>
    <property type="match status" value="1"/>
</dbReference>
<evidence type="ECO:0000313" key="8">
    <source>
        <dbReference type="Proteomes" id="UP000095395"/>
    </source>
</evidence>
<evidence type="ECO:0000313" key="10">
    <source>
        <dbReference type="Proteomes" id="UP000266391"/>
    </source>
</evidence>
<dbReference type="AlphaFoldDB" id="A0A173UA03"/>
<keyword evidence="4" id="KW-0315">Glutamine amidotransferase</keyword>
<reference evidence="10 11" key="2">
    <citation type="submission" date="2018-08" db="EMBL/GenBank/DDBJ databases">
        <title>A genome reference for cultivated species of the human gut microbiota.</title>
        <authorList>
            <person name="Zou Y."/>
            <person name="Xue W."/>
            <person name="Luo G."/>
        </authorList>
    </citation>
    <scope>NUCLEOTIDE SEQUENCE [LARGE SCALE GENOMIC DNA]</scope>
    <source>
        <strain evidence="4 12">AF28-15</strain>
        <strain evidence="7 11">AM23-23AC</strain>
        <strain evidence="6 13">AM27-11</strain>
        <strain evidence="5 10">AM32-8LB</strain>
    </source>
</reference>
<dbReference type="EMBL" id="QSKW01000012">
    <property type="protein sequence ID" value="RHE97544.1"/>
    <property type="molecule type" value="Genomic_DNA"/>
</dbReference>
<dbReference type="InterPro" id="IPR002818">
    <property type="entry name" value="DJ-1/PfpI"/>
</dbReference>
<dbReference type="Proteomes" id="UP000283701">
    <property type="component" value="Unassembled WGS sequence"/>
</dbReference>
<dbReference type="Gene3D" id="3.40.50.880">
    <property type="match status" value="1"/>
</dbReference>
<evidence type="ECO:0000313" key="3">
    <source>
        <dbReference type="EMBL" id="CUO11589.1"/>
    </source>
</evidence>
<organism evidence="2 9">
    <name type="scientific">Roseburia inulinivorans</name>
    <dbReference type="NCBI Taxonomy" id="360807"/>
    <lineage>
        <taxon>Bacteria</taxon>
        <taxon>Bacillati</taxon>
        <taxon>Bacillota</taxon>
        <taxon>Clostridia</taxon>
        <taxon>Lachnospirales</taxon>
        <taxon>Lachnospiraceae</taxon>
        <taxon>Roseburia</taxon>
    </lineage>
</organism>
<evidence type="ECO:0000313" key="4">
    <source>
        <dbReference type="EMBL" id="RGQ49373.1"/>
    </source>
</evidence>
<evidence type="ECO:0000313" key="6">
    <source>
        <dbReference type="EMBL" id="RHE97544.1"/>
    </source>
</evidence>
<dbReference type="PANTHER" id="PTHR43130:SF3">
    <property type="entry name" value="HTH-TYPE TRANSCRIPTIONAL REGULATOR RV1931C"/>
    <property type="match status" value="1"/>
</dbReference>
<dbReference type="InterPro" id="IPR052158">
    <property type="entry name" value="INH-QAR"/>
</dbReference>
<evidence type="ECO:0000313" key="5">
    <source>
        <dbReference type="EMBL" id="RHD06624.1"/>
    </source>
</evidence>